<dbReference type="InterPro" id="IPR007557">
    <property type="entry name" value="PSP1_C"/>
</dbReference>
<dbReference type="Proteomes" id="UP000824162">
    <property type="component" value="Unassembled WGS sequence"/>
</dbReference>
<evidence type="ECO:0000256" key="2">
    <source>
        <dbReference type="SAM" id="MobiDB-lite"/>
    </source>
</evidence>
<comment type="caution">
    <text evidence="4">The sequence shown here is derived from an EMBL/GenBank/DDBJ whole genome shotgun (WGS) entry which is preliminary data.</text>
</comment>
<proteinExistence type="predicted"/>
<dbReference type="PROSITE" id="PS51411">
    <property type="entry name" value="PSP1_C"/>
    <property type="match status" value="1"/>
</dbReference>
<gene>
    <name evidence="4" type="ORF">H9900_03365</name>
</gene>
<feature type="compositionally biased region" description="Basic residues" evidence="2">
    <location>
        <begin position="347"/>
        <end position="357"/>
    </location>
</feature>
<feature type="compositionally biased region" description="Basic residues" evidence="2">
    <location>
        <begin position="312"/>
        <end position="329"/>
    </location>
</feature>
<dbReference type="PANTHER" id="PTHR43830">
    <property type="entry name" value="PROTEIN PSP1"/>
    <property type="match status" value="1"/>
</dbReference>
<dbReference type="AlphaFoldDB" id="A0A9D1TLS4"/>
<protein>
    <submittedName>
        <fullName evidence="4">Stage 0 sporulation family protein</fullName>
    </submittedName>
</protein>
<dbReference type="GO" id="GO:0005737">
    <property type="term" value="C:cytoplasm"/>
    <property type="evidence" value="ECO:0007669"/>
    <property type="project" value="TreeGrafter"/>
</dbReference>
<feature type="coiled-coil region" evidence="1">
    <location>
        <begin position="65"/>
        <end position="92"/>
    </location>
</feature>
<dbReference type="InterPro" id="IPR047767">
    <property type="entry name" value="PSP1-like"/>
</dbReference>
<dbReference type="PANTHER" id="PTHR43830:SF3">
    <property type="entry name" value="PROTEIN PSP1"/>
    <property type="match status" value="1"/>
</dbReference>
<dbReference type="NCBIfam" id="NF041131">
    <property type="entry name" value="RicT_YaaT_fam"/>
    <property type="match status" value="1"/>
</dbReference>
<sequence length="363" mass="40653">MEEIIGVRFNSAGKAYYFDPCGLRLSIGTMVVVETVRGIEVGTVSIPNREVESDDIKVPLKKIIRVATESDKKQLEENAQKEKEAFAIASEQIKKHGLEMKLIDVEYTFDHSKILFYFTADGRVDFRDLVKSLASIFKTRIELRQIGVRDEARQLGSIGICGRCLCCSTFLDDFRPVSIKMAKEQGLSLNPTKISGVCGRLMCCLQYEQAAYEDALKTMPQKGSAVETIDGTGVIVETNTLKQQVKVKMDDVEGHKTEVYKVGEFNIIGEAPTVSLDEVRLKKEQESAPVFPEPKIIEEEPPVPEEPENRPMRIKKKSPSKRRRGQQKRRSGDKPEPAGSGPDTKPPVKKRIKRAPKKPQSGE</sequence>
<name>A0A9D1TLS4_9FIRM</name>
<feature type="region of interest" description="Disordered" evidence="2">
    <location>
        <begin position="285"/>
        <end position="363"/>
    </location>
</feature>
<evidence type="ECO:0000259" key="3">
    <source>
        <dbReference type="PROSITE" id="PS51411"/>
    </source>
</evidence>
<feature type="domain" description="PSP1 C-terminal" evidence="3">
    <location>
        <begin position="61"/>
        <end position="146"/>
    </location>
</feature>
<accession>A0A9D1TLS4</accession>
<keyword evidence="1" id="KW-0175">Coiled coil</keyword>
<organism evidence="4 5">
    <name type="scientific">Candidatus Monoglobus merdigallinarum</name>
    <dbReference type="NCBI Taxonomy" id="2838698"/>
    <lineage>
        <taxon>Bacteria</taxon>
        <taxon>Bacillati</taxon>
        <taxon>Bacillota</taxon>
        <taxon>Clostridia</taxon>
        <taxon>Monoglobales</taxon>
        <taxon>Monoglobaceae</taxon>
        <taxon>Monoglobus</taxon>
    </lineage>
</organism>
<reference evidence="4" key="2">
    <citation type="submission" date="2021-04" db="EMBL/GenBank/DDBJ databases">
        <authorList>
            <person name="Gilroy R."/>
        </authorList>
    </citation>
    <scope>NUCLEOTIDE SEQUENCE</scope>
    <source>
        <strain evidence="4">5790</strain>
    </source>
</reference>
<reference evidence="4" key="1">
    <citation type="journal article" date="2021" name="PeerJ">
        <title>Extensive microbial diversity within the chicken gut microbiome revealed by metagenomics and culture.</title>
        <authorList>
            <person name="Gilroy R."/>
            <person name="Ravi A."/>
            <person name="Getino M."/>
            <person name="Pursley I."/>
            <person name="Horton D.L."/>
            <person name="Alikhan N.F."/>
            <person name="Baker D."/>
            <person name="Gharbi K."/>
            <person name="Hall N."/>
            <person name="Watson M."/>
            <person name="Adriaenssens E.M."/>
            <person name="Foster-Nyarko E."/>
            <person name="Jarju S."/>
            <person name="Secka A."/>
            <person name="Antonio M."/>
            <person name="Oren A."/>
            <person name="Chaudhuri R.R."/>
            <person name="La Ragione R."/>
            <person name="Hildebrand F."/>
            <person name="Pallen M.J."/>
        </authorList>
    </citation>
    <scope>NUCLEOTIDE SEQUENCE</scope>
    <source>
        <strain evidence="4">5790</strain>
    </source>
</reference>
<dbReference type="EMBL" id="DXIJ01000065">
    <property type="protein sequence ID" value="HIV85831.1"/>
    <property type="molecule type" value="Genomic_DNA"/>
</dbReference>
<evidence type="ECO:0000256" key="1">
    <source>
        <dbReference type="SAM" id="Coils"/>
    </source>
</evidence>
<evidence type="ECO:0000313" key="5">
    <source>
        <dbReference type="Proteomes" id="UP000824162"/>
    </source>
</evidence>
<evidence type="ECO:0000313" key="4">
    <source>
        <dbReference type="EMBL" id="HIV85831.1"/>
    </source>
</evidence>
<dbReference type="Pfam" id="PF04468">
    <property type="entry name" value="PSP1"/>
    <property type="match status" value="1"/>
</dbReference>